<dbReference type="SUPFAM" id="SSF52540">
    <property type="entry name" value="P-loop containing nucleoside triphosphate hydrolases"/>
    <property type="match status" value="1"/>
</dbReference>
<comment type="function">
    <text evidence="9">Part of the ABC transporter FtsEX involved in cellular division.</text>
</comment>
<dbReference type="InterPro" id="IPR003439">
    <property type="entry name" value="ABC_transporter-like_ATP-bd"/>
</dbReference>
<evidence type="ECO:0000256" key="8">
    <source>
        <dbReference type="ARBA" id="ARBA00023306"/>
    </source>
</evidence>
<keyword evidence="4 9" id="KW-0132">Cell division</keyword>
<evidence type="ECO:0000256" key="6">
    <source>
        <dbReference type="ARBA" id="ARBA00022840"/>
    </source>
</evidence>
<gene>
    <name evidence="9" type="primary">ftsE</name>
    <name evidence="11" type="ORF">A2815_00335</name>
</gene>
<keyword evidence="7 9" id="KW-0472">Membrane</keyword>
<dbReference type="Pfam" id="PF00005">
    <property type="entry name" value="ABC_tran"/>
    <property type="match status" value="1"/>
</dbReference>
<dbReference type="PROSITE" id="PS50893">
    <property type="entry name" value="ABC_TRANSPORTER_2"/>
    <property type="match status" value="1"/>
</dbReference>
<organism evidence="11 12">
    <name type="scientific">Candidatus Portnoybacteria bacterium RIFCSPHIGHO2_01_FULL_40_12b</name>
    <dbReference type="NCBI Taxonomy" id="1801994"/>
    <lineage>
        <taxon>Bacteria</taxon>
        <taxon>Candidatus Portnoyibacteriota</taxon>
    </lineage>
</organism>
<evidence type="ECO:0000256" key="4">
    <source>
        <dbReference type="ARBA" id="ARBA00022618"/>
    </source>
</evidence>
<dbReference type="AlphaFoldDB" id="A0A1G2FDU3"/>
<accession>A0A1G2FDU3</accession>
<dbReference type="GO" id="GO:0051301">
    <property type="term" value="P:cell division"/>
    <property type="evidence" value="ECO:0007669"/>
    <property type="project" value="UniProtKB-UniRule"/>
</dbReference>
<dbReference type="PANTHER" id="PTHR24220:SF470">
    <property type="entry name" value="CELL DIVISION ATP-BINDING PROTEIN FTSE"/>
    <property type="match status" value="1"/>
</dbReference>
<keyword evidence="8 9" id="KW-0131">Cell cycle</keyword>
<dbReference type="GO" id="GO:0005524">
    <property type="term" value="F:ATP binding"/>
    <property type="evidence" value="ECO:0007669"/>
    <property type="project" value="UniProtKB-UniRule"/>
</dbReference>
<dbReference type="InterPro" id="IPR017871">
    <property type="entry name" value="ABC_transporter-like_CS"/>
</dbReference>
<evidence type="ECO:0000313" key="12">
    <source>
        <dbReference type="Proteomes" id="UP000176974"/>
    </source>
</evidence>
<comment type="similarity">
    <text evidence="1 9">Belongs to the ABC transporter superfamily.</text>
</comment>
<keyword evidence="5 9" id="KW-0547">Nucleotide-binding</keyword>
<dbReference type="InterPro" id="IPR015854">
    <property type="entry name" value="ABC_transpr_LolD-like"/>
</dbReference>
<name>A0A1G2FDU3_9BACT</name>
<evidence type="ECO:0000313" key="11">
    <source>
        <dbReference type="EMBL" id="OGZ35830.1"/>
    </source>
</evidence>
<dbReference type="EMBL" id="MHMY01000006">
    <property type="protein sequence ID" value="OGZ35830.1"/>
    <property type="molecule type" value="Genomic_DNA"/>
</dbReference>
<dbReference type="Gene3D" id="3.40.50.300">
    <property type="entry name" value="P-loop containing nucleotide triphosphate hydrolases"/>
    <property type="match status" value="1"/>
</dbReference>
<feature type="domain" description="ABC transporter" evidence="10">
    <location>
        <begin position="2"/>
        <end position="226"/>
    </location>
</feature>
<keyword evidence="3 9" id="KW-1003">Cell membrane</keyword>
<comment type="subunit">
    <text evidence="9">Homodimer. Forms a membrane-associated complex with FtsX.</text>
</comment>
<dbReference type="InterPro" id="IPR005286">
    <property type="entry name" value="Cell_div_FtsE"/>
</dbReference>
<dbReference type="PANTHER" id="PTHR24220">
    <property type="entry name" value="IMPORT ATP-BINDING PROTEIN"/>
    <property type="match status" value="1"/>
</dbReference>
<evidence type="ECO:0000256" key="1">
    <source>
        <dbReference type="ARBA" id="ARBA00005417"/>
    </source>
</evidence>
<keyword evidence="6 9" id="KW-0067">ATP-binding</keyword>
<dbReference type="GO" id="GO:0005886">
    <property type="term" value="C:plasma membrane"/>
    <property type="evidence" value="ECO:0007669"/>
    <property type="project" value="UniProtKB-SubCell"/>
</dbReference>
<dbReference type="GO" id="GO:0022857">
    <property type="term" value="F:transmembrane transporter activity"/>
    <property type="evidence" value="ECO:0007669"/>
    <property type="project" value="TreeGrafter"/>
</dbReference>
<sequence>MIEFKNVSKIYPIDCVALENINLVIQPKEFISLAGPSGAGKSTLLRLLIREELPSEGQIFWQEQDISQMRHKEVPQLRRKIGAIFQDFKLLSNKTAYENIAFAMEAGGRSNKDIEEDVPLILRLVGLSNRAHHFPDQLSGGEKQRVAIGRALAHRPETLMADEPTGNLDLIHTWDIIRLLLKINELGTTVILATHDRDVINNIERRVITLEKGRLIRDEEKGRYIL</sequence>
<dbReference type="InterPro" id="IPR003593">
    <property type="entry name" value="AAA+_ATPase"/>
</dbReference>
<evidence type="ECO:0000259" key="10">
    <source>
        <dbReference type="PROSITE" id="PS50893"/>
    </source>
</evidence>
<dbReference type="NCBIfam" id="TIGR02673">
    <property type="entry name" value="FtsE"/>
    <property type="match status" value="1"/>
</dbReference>
<proteinExistence type="inferred from homology"/>
<reference evidence="11 12" key="1">
    <citation type="journal article" date="2016" name="Nat. Commun.">
        <title>Thousands of microbial genomes shed light on interconnected biogeochemical processes in an aquifer system.</title>
        <authorList>
            <person name="Anantharaman K."/>
            <person name="Brown C.T."/>
            <person name="Hug L.A."/>
            <person name="Sharon I."/>
            <person name="Castelle C.J."/>
            <person name="Probst A.J."/>
            <person name="Thomas B.C."/>
            <person name="Singh A."/>
            <person name="Wilkins M.J."/>
            <person name="Karaoz U."/>
            <person name="Brodie E.L."/>
            <person name="Williams K.H."/>
            <person name="Hubbard S.S."/>
            <person name="Banfield J.F."/>
        </authorList>
    </citation>
    <scope>NUCLEOTIDE SEQUENCE [LARGE SCALE GENOMIC DNA]</scope>
</reference>
<dbReference type="Proteomes" id="UP000176974">
    <property type="component" value="Unassembled WGS sequence"/>
</dbReference>
<protein>
    <recommendedName>
        <fullName evidence="2 9">Cell division ATP-binding protein FtsE</fullName>
    </recommendedName>
</protein>
<comment type="caution">
    <text evidence="11">The sequence shown here is derived from an EMBL/GenBank/DDBJ whole genome shotgun (WGS) entry which is preliminary data.</text>
</comment>
<dbReference type="FunFam" id="3.40.50.300:FF:000056">
    <property type="entry name" value="Cell division ATP-binding protein FtsE"/>
    <property type="match status" value="1"/>
</dbReference>
<evidence type="ECO:0000256" key="2">
    <source>
        <dbReference type="ARBA" id="ARBA00020019"/>
    </source>
</evidence>
<dbReference type="GO" id="GO:0016887">
    <property type="term" value="F:ATP hydrolysis activity"/>
    <property type="evidence" value="ECO:0007669"/>
    <property type="project" value="InterPro"/>
</dbReference>
<evidence type="ECO:0000256" key="9">
    <source>
        <dbReference type="RuleBase" id="RU365094"/>
    </source>
</evidence>
<evidence type="ECO:0000256" key="3">
    <source>
        <dbReference type="ARBA" id="ARBA00022475"/>
    </source>
</evidence>
<dbReference type="SMART" id="SM00382">
    <property type="entry name" value="AAA"/>
    <property type="match status" value="1"/>
</dbReference>
<dbReference type="InterPro" id="IPR027417">
    <property type="entry name" value="P-loop_NTPase"/>
</dbReference>
<dbReference type="PROSITE" id="PS00211">
    <property type="entry name" value="ABC_TRANSPORTER_1"/>
    <property type="match status" value="1"/>
</dbReference>
<comment type="subcellular location">
    <subcellularLocation>
        <location evidence="9">Cell membrane</location>
        <topology evidence="9">Peripheral membrane protein</topology>
        <orientation evidence="9">Cytoplasmic side</orientation>
    </subcellularLocation>
</comment>
<evidence type="ECO:0000256" key="5">
    <source>
        <dbReference type="ARBA" id="ARBA00022741"/>
    </source>
</evidence>
<evidence type="ECO:0000256" key="7">
    <source>
        <dbReference type="ARBA" id="ARBA00023136"/>
    </source>
</evidence>